<dbReference type="GO" id="GO:0046872">
    <property type="term" value="F:metal ion binding"/>
    <property type="evidence" value="ECO:0007669"/>
    <property type="project" value="UniProtKB-KW"/>
</dbReference>
<evidence type="ECO:0000256" key="1">
    <source>
        <dbReference type="ARBA" id="ARBA00022723"/>
    </source>
</evidence>
<evidence type="ECO:0000256" key="4">
    <source>
        <dbReference type="PIRSR" id="PIRSR036894-2"/>
    </source>
</evidence>
<feature type="binding site" evidence="3">
    <location>
        <position position="140"/>
    </location>
    <ligand>
        <name>Zn(2+)</name>
        <dbReference type="ChEBI" id="CHEBI:29105"/>
    </ligand>
</feature>
<evidence type="ECO:0000256" key="3">
    <source>
        <dbReference type="PIRSR" id="PIRSR036894-1"/>
    </source>
</evidence>
<proteinExistence type="predicted"/>
<dbReference type="SUPFAM" id="SSF51182">
    <property type="entry name" value="RmlC-like cupins"/>
    <property type="match status" value="1"/>
</dbReference>
<dbReference type="InterPro" id="IPR011051">
    <property type="entry name" value="RmlC_Cupin_sf"/>
</dbReference>
<feature type="binding site" evidence="3">
    <location>
        <position position="65"/>
    </location>
    <ligand>
        <name>Zn(2+)</name>
        <dbReference type="ChEBI" id="CHEBI:29105"/>
    </ligand>
</feature>
<evidence type="ECO:0000256" key="2">
    <source>
        <dbReference type="ARBA" id="ARBA00022833"/>
    </source>
</evidence>
<organism evidence="5 6">
    <name type="scientific">Allosphingosinicella ginsenosidimutans</name>
    <dbReference type="NCBI Taxonomy" id="1176539"/>
    <lineage>
        <taxon>Bacteria</taxon>
        <taxon>Pseudomonadati</taxon>
        <taxon>Pseudomonadota</taxon>
        <taxon>Alphaproteobacteria</taxon>
        <taxon>Sphingomonadales</taxon>
        <taxon>Sphingomonadaceae</taxon>
        <taxon>Allosphingosinicella</taxon>
    </lineage>
</organism>
<dbReference type="InterPro" id="IPR014628">
    <property type="entry name" value="Man6P_isomerase_Firm_short"/>
</dbReference>
<dbReference type="CDD" id="cd07010">
    <property type="entry name" value="cupin_PMI_type_I_N_bac"/>
    <property type="match status" value="1"/>
</dbReference>
<keyword evidence="5" id="KW-0413">Isomerase</keyword>
<dbReference type="OrthoDB" id="9808275at2"/>
<dbReference type="GO" id="GO:0004476">
    <property type="term" value="F:mannose-6-phosphate isomerase activity"/>
    <property type="evidence" value="ECO:0007669"/>
    <property type="project" value="InterPro"/>
</dbReference>
<dbReference type="EMBL" id="VOQQ01000001">
    <property type="protein sequence ID" value="TXC63380.1"/>
    <property type="molecule type" value="Genomic_DNA"/>
</dbReference>
<dbReference type="PIRSF" id="PIRSF036894">
    <property type="entry name" value="PMI_Firm_short"/>
    <property type="match status" value="1"/>
</dbReference>
<dbReference type="Proteomes" id="UP000321249">
    <property type="component" value="Unassembled WGS sequence"/>
</dbReference>
<feature type="active site" evidence="4">
    <location>
        <position position="160"/>
    </location>
</feature>
<dbReference type="AlphaFoldDB" id="A0A5C6TT67"/>
<keyword evidence="2 3" id="KW-0862">Zinc</keyword>
<comment type="caution">
    <text evidence="5">The sequence shown here is derived from an EMBL/GenBank/DDBJ whole genome shotgun (WGS) entry which is preliminary data.</text>
</comment>
<dbReference type="GO" id="GO:0005975">
    <property type="term" value="P:carbohydrate metabolic process"/>
    <property type="evidence" value="ECO:0007669"/>
    <property type="project" value="InterPro"/>
</dbReference>
<gene>
    <name evidence="5" type="ORF">FRZ32_06740</name>
</gene>
<accession>A0A5C6TT67</accession>
<dbReference type="PANTHER" id="PTHR42742">
    <property type="entry name" value="TRANSCRIPTIONAL REPRESSOR MPRA"/>
    <property type="match status" value="1"/>
</dbReference>
<comment type="cofactor">
    <cofactor evidence="3">
        <name>Zn(2+)</name>
        <dbReference type="ChEBI" id="CHEBI:29105"/>
    </cofactor>
    <text evidence="3">Binds 1 zinc ion per subunit.</text>
</comment>
<sequence>MTGIALEVRPVARVWGRRDLPDWAGPPPAGADPIGELWHVDRPGRDDALLVKHIFTAERLSIQVHPNDADAHARGLPRGKDEAWFILEADPGAVIGLGLTHAVTGEALRAAALDGSIERLIDWRPIRAGELIYSPGGTIHAIGGGISLVEIQQNLDLTYRLYDYGRPRELHLDDAVAVAHAGPYRFAFDPVEIAPGRRAIVAGAFVVERWTFANQARLADETGELLLIPIAGSGALDGDQLAPGSVRRVEGGAELMAGAGMDLLAAYPGSAVRGDICSFK</sequence>
<dbReference type="Gene3D" id="2.60.120.10">
    <property type="entry name" value="Jelly Rolls"/>
    <property type="match status" value="1"/>
</dbReference>
<evidence type="ECO:0000313" key="6">
    <source>
        <dbReference type="Proteomes" id="UP000321249"/>
    </source>
</evidence>
<dbReference type="PANTHER" id="PTHR42742:SF3">
    <property type="entry name" value="FRUCTOKINASE"/>
    <property type="match status" value="1"/>
</dbReference>
<keyword evidence="1 3" id="KW-0479">Metal-binding</keyword>
<reference evidence="5 6" key="1">
    <citation type="journal article" date="2015" name="J. Microbiol.">
        <title>Sphingosinicella ginsenosidimutans sp. nov., with ginsenoside converting activity.</title>
        <authorList>
            <person name="Kim J.K."/>
            <person name="Kang M.S."/>
            <person name="Park S.C."/>
            <person name="Kim K.M."/>
            <person name="Choi K."/>
            <person name="Yoon M.H."/>
            <person name="Im W.T."/>
        </authorList>
    </citation>
    <scope>NUCLEOTIDE SEQUENCE [LARGE SCALE GENOMIC DNA]</scope>
    <source>
        <strain evidence="5 6">BS-11</strain>
    </source>
</reference>
<keyword evidence="6" id="KW-1185">Reference proteome</keyword>
<name>A0A5C6TT67_9SPHN</name>
<dbReference type="InterPro" id="IPR014710">
    <property type="entry name" value="RmlC-like_jellyroll"/>
</dbReference>
<evidence type="ECO:0000313" key="5">
    <source>
        <dbReference type="EMBL" id="TXC63380.1"/>
    </source>
</evidence>
<dbReference type="InterPro" id="IPR051804">
    <property type="entry name" value="Carb_Metab_Reg_Kinase/Isom"/>
</dbReference>
<feature type="binding site" evidence="3">
    <location>
        <position position="82"/>
    </location>
    <ligand>
        <name>Zn(2+)</name>
        <dbReference type="ChEBI" id="CHEBI:29105"/>
    </ligand>
</feature>
<dbReference type="RefSeq" id="WP_147042790.1">
    <property type="nucleotide sequence ID" value="NZ_BAABIR010000003.1"/>
</dbReference>
<protein>
    <submittedName>
        <fullName evidence="5">Phosphoheptose isomerase</fullName>
    </submittedName>
</protein>